<comment type="similarity">
    <text evidence="2 7">Belongs to the FPP/GGPP synthase family.</text>
</comment>
<dbReference type="InterPro" id="IPR033749">
    <property type="entry name" value="Polyprenyl_synt_CS"/>
</dbReference>
<dbReference type="PANTHER" id="PTHR43281">
    <property type="entry name" value="FARNESYL DIPHOSPHATE SYNTHASE"/>
    <property type="match status" value="1"/>
</dbReference>
<dbReference type="Gene3D" id="1.10.600.10">
    <property type="entry name" value="Farnesyl Diphosphate Synthase"/>
    <property type="match status" value="1"/>
</dbReference>
<accession>A0A4R9M2P6</accession>
<gene>
    <name evidence="8" type="ORF">EHS15_04050</name>
</gene>
<evidence type="ECO:0000256" key="3">
    <source>
        <dbReference type="ARBA" id="ARBA00022679"/>
    </source>
</evidence>
<organism evidence="8 9">
    <name type="scientific">Leptospira idonii</name>
    <dbReference type="NCBI Taxonomy" id="1193500"/>
    <lineage>
        <taxon>Bacteria</taxon>
        <taxon>Pseudomonadati</taxon>
        <taxon>Spirochaetota</taxon>
        <taxon>Spirochaetia</taxon>
        <taxon>Leptospirales</taxon>
        <taxon>Leptospiraceae</taxon>
        <taxon>Leptospira</taxon>
    </lineage>
</organism>
<dbReference type="InterPro" id="IPR008949">
    <property type="entry name" value="Isoprenoid_synthase_dom_sf"/>
</dbReference>
<keyword evidence="5" id="KW-0460">Magnesium</keyword>
<evidence type="ECO:0000256" key="7">
    <source>
        <dbReference type="RuleBase" id="RU004466"/>
    </source>
</evidence>
<comment type="cofactor">
    <cofactor evidence="1">
        <name>Mg(2+)</name>
        <dbReference type="ChEBI" id="CHEBI:18420"/>
    </cofactor>
</comment>
<sequence length="314" mass="34999">MNSFSDSIDSARSVFDPFFLPFLTETFYKYGLSRASEAALYSLRAGGKRIRPVISINSYYANEKITKDESSITLKNLLILSSSIECIHTYSLIHDDLPSMDDDDFRRGKPTCHKEFDVPTAILAGDALNSLGFYLIGLIETEDPKVLRDLLSYLHQGAGVPGMITGQMEDLEEEGKAGLSSHRKNISSAEKLISIHEKKTGALIHSSFLMGNRLREDYAERETVLSEYAKEIGLLFQITDDILDVEGSKESLGKTPGKDADSGKLTYPGLYGMEKAKQIRDDSRDKALGLAESLESNQFHFFKGLPKYIAERKN</sequence>
<evidence type="ECO:0000256" key="5">
    <source>
        <dbReference type="ARBA" id="ARBA00022842"/>
    </source>
</evidence>
<dbReference type="SFLD" id="SFLDS00005">
    <property type="entry name" value="Isoprenoid_Synthase_Type_I"/>
    <property type="match status" value="1"/>
</dbReference>
<proteinExistence type="inferred from homology"/>
<reference evidence="8" key="1">
    <citation type="journal article" date="2019" name="PLoS Negl. Trop. Dis.">
        <title>Revisiting the worldwide diversity of Leptospira species in the environment.</title>
        <authorList>
            <person name="Vincent A.T."/>
            <person name="Schiettekatte O."/>
            <person name="Bourhy P."/>
            <person name="Veyrier F.J."/>
            <person name="Picardeau M."/>
        </authorList>
    </citation>
    <scope>NUCLEOTIDE SEQUENCE [LARGE SCALE GENOMIC DNA]</scope>
    <source>
        <strain evidence="8">201300427</strain>
    </source>
</reference>
<evidence type="ECO:0000256" key="2">
    <source>
        <dbReference type="ARBA" id="ARBA00006706"/>
    </source>
</evidence>
<dbReference type="PANTHER" id="PTHR43281:SF1">
    <property type="entry name" value="FARNESYL DIPHOSPHATE SYNTHASE"/>
    <property type="match status" value="1"/>
</dbReference>
<keyword evidence="3 7" id="KW-0808">Transferase</keyword>
<keyword evidence="4" id="KW-0479">Metal-binding</keyword>
<dbReference type="EMBL" id="RQHW01000013">
    <property type="protein sequence ID" value="TGN20392.1"/>
    <property type="molecule type" value="Genomic_DNA"/>
</dbReference>
<evidence type="ECO:0000256" key="6">
    <source>
        <dbReference type="ARBA" id="ARBA00023229"/>
    </source>
</evidence>
<dbReference type="RefSeq" id="WP_135759256.1">
    <property type="nucleotide sequence ID" value="NZ_RQHW01000013.1"/>
</dbReference>
<keyword evidence="6" id="KW-0414">Isoprene biosynthesis</keyword>
<dbReference type="InterPro" id="IPR000092">
    <property type="entry name" value="Polyprenyl_synt"/>
</dbReference>
<dbReference type="AlphaFoldDB" id="A0A4R9M2P6"/>
<dbReference type="SFLD" id="SFLDG01017">
    <property type="entry name" value="Polyprenyl_Transferase_Like"/>
    <property type="match status" value="1"/>
</dbReference>
<name>A0A4R9M2P6_9LEPT</name>
<evidence type="ECO:0000313" key="8">
    <source>
        <dbReference type="EMBL" id="TGN20392.1"/>
    </source>
</evidence>
<evidence type="ECO:0000313" key="9">
    <source>
        <dbReference type="Proteomes" id="UP000298058"/>
    </source>
</evidence>
<dbReference type="FunFam" id="1.10.600.10:FF:000001">
    <property type="entry name" value="Geranylgeranyl diphosphate synthase"/>
    <property type="match status" value="1"/>
</dbReference>
<dbReference type="GO" id="GO:0004659">
    <property type="term" value="F:prenyltransferase activity"/>
    <property type="evidence" value="ECO:0007669"/>
    <property type="project" value="InterPro"/>
</dbReference>
<dbReference type="Proteomes" id="UP000298058">
    <property type="component" value="Unassembled WGS sequence"/>
</dbReference>
<keyword evidence="9" id="KW-1185">Reference proteome</keyword>
<dbReference type="SUPFAM" id="SSF48576">
    <property type="entry name" value="Terpenoid synthases"/>
    <property type="match status" value="1"/>
</dbReference>
<dbReference type="Pfam" id="PF00348">
    <property type="entry name" value="polyprenyl_synt"/>
    <property type="match status" value="1"/>
</dbReference>
<dbReference type="PROSITE" id="PS00723">
    <property type="entry name" value="POLYPRENYL_SYNTHASE_1"/>
    <property type="match status" value="1"/>
</dbReference>
<dbReference type="GO" id="GO:0046872">
    <property type="term" value="F:metal ion binding"/>
    <property type="evidence" value="ECO:0007669"/>
    <property type="project" value="UniProtKB-KW"/>
</dbReference>
<dbReference type="GO" id="GO:0016114">
    <property type="term" value="P:terpenoid biosynthetic process"/>
    <property type="evidence" value="ECO:0007669"/>
    <property type="project" value="UniProtKB-ARBA"/>
</dbReference>
<evidence type="ECO:0000256" key="1">
    <source>
        <dbReference type="ARBA" id="ARBA00001946"/>
    </source>
</evidence>
<dbReference type="PROSITE" id="PS00444">
    <property type="entry name" value="POLYPRENYL_SYNTHASE_2"/>
    <property type="match status" value="1"/>
</dbReference>
<comment type="caution">
    <text evidence="8">The sequence shown here is derived from an EMBL/GenBank/DDBJ whole genome shotgun (WGS) entry which is preliminary data.</text>
</comment>
<dbReference type="OrthoDB" id="9805316at2"/>
<protein>
    <submittedName>
        <fullName evidence="8">Polyprenyl synthetase family protein</fullName>
    </submittedName>
</protein>
<evidence type="ECO:0000256" key="4">
    <source>
        <dbReference type="ARBA" id="ARBA00022723"/>
    </source>
</evidence>